<dbReference type="EMBL" id="QDAG01000002">
    <property type="protein sequence ID" value="KAE8129800.1"/>
    <property type="molecule type" value="Genomic_DNA"/>
</dbReference>
<organism evidence="2 3">
    <name type="scientific">Bifidobacterium tibiigranuli</name>
    <dbReference type="NCBI Taxonomy" id="2172043"/>
    <lineage>
        <taxon>Bacteria</taxon>
        <taxon>Bacillati</taxon>
        <taxon>Actinomycetota</taxon>
        <taxon>Actinomycetes</taxon>
        <taxon>Bifidobacteriales</taxon>
        <taxon>Bifidobacteriaceae</taxon>
        <taxon>Bifidobacterium</taxon>
    </lineage>
</organism>
<dbReference type="Proteomes" id="UP000325415">
    <property type="component" value="Unassembled WGS sequence"/>
</dbReference>
<evidence type="ECO:0000313" key="2">
    <source>
        <dbReference type="EMBL" id="KAE8129800.1"/>
    </source>
</evidence>
<name>A0A5N6S2P6_9BIFI</name>
<dbReference type="Gene3D" id="1.10.10.2910">
    <property type="match status" value="1"/>
</dbReference>
<dbReference type="OrthoDB" id="4727201at2"/>
<gene>
    <name evidence="2" type="ORF">DDE84_02645</name>
</gene>
<protein>
    <submittedName>
        <fullName evidence="2">ImmA/IrrE family metallo-endopeptidase</fullName>
    </submittedName>
</protein>
<sequence>MALGVRVEERPLGDDLCGFYYDAARIVIVDENMLDFQKRCTLCHELAHARFHDVGCGGVAGSKAERRARRQAALRLIDQTEYASAENLYDGDSYLMACELDVTVQVIEDYRGWLRDRPQPTGPMPCVS</sequence>
<comment type="caution">
    <text evidence="2">The sequence shown here is derived from an EMBL/GenBank/DDBJ whole genome shotgun (WGS) entry which is preliminary data.</text>
</comment>
<evidence type="ECO:0000313" key="3">
    <source>
        <dbReference type="Proteomes" id="UP000325415"/>
    </source>
</evidence>
<reference evidence="2 3" key="1">
    <citation type="submission" date="2018-04" db="EMBL/GenBank/DDBJ databases">
        <authorList>
            <person name="Eckel V.P."/>
            <person name="Vogel R.F."/>
        </authorList>
    </citation>
    <scope>NUCLEOTIDE SEQUENCE [LARGE SCALE GENOMIC DNA]</scope>
    <source>
        <strain evidence="3">TMW 2.1764</strain>
    </source>
</reference>
<evidence type="ECO:0000259" key="1">
    <source>
        <dbReference type="Pfam" id="PF06114"/>
    </source>
</evidence>
<dbReference type="Pfam" id="PF06114">
    <property type="entry name" value="Peptidase_M78"/>
    <property type="match status" value="1"/>
</dbReference>
<dbReference type="AlphaFoldDB" id="A0A5N6S2P6"/>
<keyword evidence="3" id="KW-1185">Reference proteome</keyword>
<feature type="domain" description="IrrE N-terminal-like" evidence="1">
    <location>
        <begin position="2"/>
        <end position="107"/>
    </location>
</feature>
<proteinExistence type="predicted"/>
<accession>A0A5N6S2P6</accession>
<dbReference type="InterPro" id="IPR010359">
    <property type="entry name" value="IrrE_HExxH"/>
</dbReference>